<sequence>MSNRHQELASPKQTALCCTKALATPEQTATGKEISNPLTADSLLKTISSASTLVSTGRRVSIVSTGSGVGVDTAYPRHGYAVASLMDTVYWLSE</sequence>
<name>A0ABQ4WM56_9ASTR</name>
<dbReference type="Proteomes" id="UP001151760">
    <property type="component" value="Unassembled WGS sequence"/>
</dbReference>
<comment type="caution">
    <text evidence="1">The sequence shown here is derived from an EMBL/GenBank/DDBJ whole genome shotgun (WGS) entry which is preliminary data.</text>
</comment>
<evidence type="ECO:0000313" key="2">
    <source>
        <dbReference type="Proteomes" id="UP001151760"/>
    </source>
</evidence>
<reference evidence="1" key="2">
    <citation type="submission" date="2022-01" db="EMBL/GenBank/DDBJ databases">
        <authorList>
            <person name="Yamashiro T."/>
            <person name="Shiraishi A."/>
            <person name="Satake H."/>
            <person name="Nakayama K."/>
        </authorList>
    </citation>
    <scope>NUCLEOTIDE SEQUENCE</scope>
</reference>
<evidence type="ECO:0000313" key="1">
    <source>
        <dbReference type="EMBL" id="GJS53987.1"/>
    </source>
</evidence>
<organism evidence="1 2">
    <name type="scientific">Tanacetum coccineum</name>
    <dbReference type="NCBI Taxonomy" id="301880"/>
    <lineage>
        <taxon>Eukaryota</taxon>
        <taxon>Viridiplantae</taxon>
        <taxon>Streptophyta</taxon>
        <taxon>Embryophyta</taxon>
        <taxon>Tracheophyta</taxon>
        <taxon>Spermatophyta</taxon>
        <taxon>Magnoliopsida</taxon>
        <taxon>eudicotyledons</taxon>
        <taxon>Gunneridae</taxon>
        <taxon>Pentapetalae</taxon>
        <taxon>asterids</taxon>
        <taxon>campanulids</taxon>
        <taxon>Asterales</taxon>
        <taxon>Asteraceae</taxon>
        <taxon>Asteroideae</taxon>
        <taxon>Anthemideae</taxon>
        <taxon>Anthemidinae</taxon>
        <taxon>Tanacetum</taxon>
    </lineage>
</organism>
<accession>A0ABQ4WM56</accession>
<protein>
    <submittedName>
        <fullName evidence="1">Uncharacterized protein</fullName>
    </submittedName>
</protein>
<keyword evidence="2" id="KW-1185">Reference proteome</keyword>
<dbReference type="EMBL" id="BQNB010008764">
    <property type="protein sequence ID" value="GJS53987.1"/>
    <property type="molecule type" value="Genomic_DNA"/>
</dbReference>
<proteinExistence type="predicted"/>
<gene>
    <name evidence="1" type="ORF">Tco_0627349</name>
</gene>
<reference evidence="1" key="1">
    <citation type="journal article" date="2022" name="Int. J. Mol. Sci.">
        <title>Draft Genome of Tanacetum Coccineum: Genomic Comparison of Closely Related Tanacetum-Family Plants.</title>
        <authorList>
            <person name="Yamashiro T."/>
            <person name="Shiraishi A."/>
            <person name="Nakayama K."/>
            <person name="Satake H."/>
        </authorList>
    </citation>
    <scope>NUCLEOTIDE SEQUENCE</scope>
</reference>